<dbReference type="GO" id="GO:0005254">
    <property type="term" value="F:chloride channel activity"/>
    <property type="evidence" value="ECO:0007669"/>
    <property type="project" value="TreeGrafter"/>
</dbReference>
<keyword evidence="4 6" id="KW-1133">Transmembrane helix</keyword>
<name>A0A183IT98_9BILA</name>
<evidence type="ECO:0000256" key="5">
    <source>
        <dbReference type="ARBA" id="ARBA00023136"/>
    </source>
</evidence>
<feature type="transmembrane region" description="Helical" evidence="6">
    <location>
        <begin position="305"/>
        <end position="328"/>
    </location>
</feature>
<evidence type="ECO:0000313" key="8">
    <source>
        <dbReference type="EMBL" id="VDP10952.1"/>
    </source>
</evidence>
<feature type="transmembrane region" description="Helical" evidence="6">
    <location>
        <begin position="101"/>
        <end position="123"/>
    </location>
</feature>
<evidence type="ECO:0000259" key="7">
    <source>
        <dbReference type="Pfam" id="PF04547"/>
    </source>
</evidence>
<keyword evidence="9" id="KW-1185">Reference proteome</keyword>
<feature type="transmembrane region" description="Helical" evidence="6">
    <location>
        <begin position="186"/>
        <end position="207"/>
    </location>
</feature>
<dbReference type="Proteomes" id="UP000270296">
    <property type="component" value="Unassembled WGS sequence"/>
</dbReference>
<feature type="transmembrane region" description="Helical" evidence="6">
    <location>
        <begin position="135"/>
        <end position="159"/>
    </location>
</feature>
<dbReference type="WBParaSite" id="SBAD_0000711001-mRNA-1">
    <property type="protein sequence ID" value="SBAD_0000711001-mRNA-1"/>
    <property type="gene ID" value="SBAD_0000711001"/>
</dbReference>
<evidence type="ECO:0000313" key="9">
    <source>
        <dbReference type="Proteomes" id="UP000270296"/>
    </source>
</evidence>
<comment type="subcellular location">
    <subcellularLocation>
        <location evidence="1 6">Membrane</location>
        <topology evidence="1 6">Multi-pass membrane protein</topology>
    </subcellularLocation>
</comment>
<sequence>MLEIISMAVAFQATHLFDNLVTVLFAIFMSTWAALFLEGWKRRQNELAWKWDLLDFELEEDVIRPEFLRTAKKLAVNPITKETEPYLPFPERFFRMFTSGVTVLFFLCLFIAFAIGIIIYRVVMIHHFDKHESSIVRVYAGLAATAVSALLNLIIIMLLERVYTKLAWCLTNWEYPRTQSEFDNSFTCKVFMFQFINYYSSLFYIAFFKGRFVTLPGSTNATMFGYKPEMCDMRGCMVELLIQLSMIMIGKQFINNFFEIGIPVITKKFRQMRQAWKYSCRLPWEFDYYLNPVPPTYLIDEYLEVVLQFGFVTLFVAAFPLAPFFALLNNIVEIRIDAYKYIVTYRRPTPVRVKDLGIWNNILESLSNLAVLTNVILSLMFYC</sequence>
<evidence type="ECO:0000256" key="3">
    <source>
        <dbReference type="ARBA" id="ARBA00022692"/>
    </source>
</evidence>
<evidence type="ECO:0000256" key="1">
    <source>
        <dbReference type="ARBA" id="ARBA00004141"/>
    </source>
</evidence>
<dbReference type="InterPro" id="IPR007632">
    <property type="entry name" value="Anoctamin"/>
</dbReference>
<keyword evidence="5 6" id="KW-0472">Membrane</keyword>
<protein>
    <recommendedName>
        <fullName evidence="6">Anoctamin</fullName>
    </recommendedName>
</protein>
<feature type="domain" description="Anoctamin transmembrane" evidence="7">
    <location>
        <begin position="9"/>
        <end position="378"/>
    </location>
</feature>
<reference evidence="10" key="1">
    <citation type="submission" date="2016-06" db="UniProtKB">
        <authorList>
            <consortium name="WormBaseParasite"/>
        </authorList>
    </citation>
    <scope>IDENTIFICATION</scope>
</reference>
<comment type="similarity">
    <text evidence="2 6">Belongs to the anoctamin family.</text>
</comment>
<dbReference type="GO" id="GO:0005886">
    <property type="term" value="C:plasma membrane"/>
    <property type="evidence" value="ECO:0007669"/>
    <property type="project" value="TreeGrafter"/>
</dbReference>
<dbReference type="PANTHER" id="PTHR12308">
    <property type="entry name" value="ANOCTAMIN"/>
    <property type="match status" value="1"/>
</dbReference>
<dbReference type="EMBL" id="UZAM01010090">
    <property type="protein sequence ID" value="VDP10952.1"/>
    <property type="molecule type" value="Genomic_DNA"/>
</dbReference>
<evidence type="ECO:0000256" key="4">
    <source>
        <dbReference type="ARBA" id="ARBA00022989"/>
    </source>
</evidence>
<feature type="transmembrane region" description="Helical" evidence="6">
    <location>
        <begin position="20"/>
        <end position="40"/>
    </location>
</feature>
<comment type="caution">
    <text evidence="6">Lacks conserved residue(s) required for the propagation of feature annotation.</text>
</comment>
<reference evidence="8 9" key="2">
    <citation type="submission" date="2018-11" db="EMBL/GenBank/DDBJ databases">
        <authorList>
            <consortium name="Pathogen Informatics"/>
        </authorList>
    </citation>
    <scope>NUCLEOTIDE SEQUENCE [LARGE SCALE GENOMIC DNA]</scope>
</reference>
<dbReference type="InterPro" id="IPR049452">
    <property type="entry name" value="Anoctamin_TM"/>
</dbReference>
<dbReference type="PANTHER" id="PTHR12308:SF84">
    <property type="entry name" value="ANOCTAMIN"/>
    <property type="match status" value="1"/>
</dbReference>
<gene>
    <name evidence="8" type="ORF">SBAD_LOCUS6845</name>
</gene>
<evidence type="ECO:0000313" key="10">
    <source>
        <dbReference type="WBParaSite" id="SBAD_0000711001-mRNA-1"/>
    </source>
</evidence>
<dbReference type="OrthoDB" id="296386at2759"/>
<dbReference type="Pfam" id="PF04547">
    <property type="entry name" value="Anoctamin"/>
    <property type="match status" value="1"/>
</dbReference>
<organism evidence="10">
    <name type="scientific">Soboliphyme baturini</name>
    <dbReference type="NCBI Taxonomy" id="241478"/>
    <lineage>
        <taxon>Eukaryota</taxon>
        <taxon>Metazoa</taxon>
        <taxon>Ecdysozoa</taxon>
        <taxon>Nematoda</taxon>
        <taxon>Enoplea</taxon>
        <taxon>Dorylaimia</taxon>
        <taxon>Dioctophymatida</taxon>
        <taxon>Dioctophymatoidea</taxon>
        <taxon>Soboliphymatidae</taxon>
        <taxon>Soboliphyme</taxon>
    </lineage>
</organism>
<proteinExistence type="inferred from homology"/>
<accession>A0A183IT98</accession>
<keyword evidence="3 6" id="KW-0812">Transmembrane</keyword>
<evidence type="ECO:0000256" key="2">
    <source>
        <dbReference type="ARBA" id="ARBA00009671"/>
    </source>
</evidence>
<dbReference type="AlphaFoldDB" id="A0A183IT98"/>
<evidence type="ECO:0000256" key="6">
    <source>
        <dbReference type="RuleBase" id="RU280814"/>
    </source>
</evidence>